<dbReference type="PANTHER" id="PTHR45138:SF9">
    <property type="entry name" value="DIGUANYLATE CYCLASE DGCM-RELATED"/>
    <property type="match status" value="1"/>
</dbReference>
<name>A0ABS5U3R6_9BACT</name>
<evidence type="ECO:0000256" key="2">
    <source>
        <dbReference type="ARBA" id="ARBA00034247"/>
    </source>
</evidence>
<feature type="transmembrane region" description="Helical" evidence="3">
    <location>
        <begin position="89"/>
        <end position="109"/>
    </location>
</feature>
<keyword evidence="3" id="KW-1133">Transmembrane helix</keyword>
<dbReference type="Gene3D" id="3.30.70.270">
    <property type="match status" value="1"/>
</dbReference>
<evidence type="ECO:0000313" key="5">
    <source>
        <dbReference type="EMBL" id="MBT1070305.1"/>
    </source>
</evidence>
<evidence type="ECO:0000259" key="4">
    <source>
        <dbReference type="PROSITE" id="PS50887"/>
    </source>
</evidence>
<dbReference type="Pfam" id="PF00990">
    <property type="entry name" value="GGDEF"/>
    <property type="match status" value="1"/>
</dbReference>
<keyword evidence="3" id="KW-0472">Membrane</keyword>
<dbReference type="InterPro" id="IPR000160">
    <property type="entry name" value="GGDEF_dom"/>
</dbReference>
<dbReference type="PANTHER" id="PTHR45138">
    <property type="entry name" value="REGULATORY COMPONENTS OF SENSORY TRANSDUCTION SYSTEM"/>
    <property type="match status" value="1"/>
</dbReference>
<dbReference type="EC" id="2.7.7.65" evidence="1"/>
<evidence type="ECO:0000256" key="3">
    <source>
        <dbReference type="SAM" id="Phobius"/>
    </source>
</evidence>
<dbReference type="CDD" id="cd01949">
    <property type="entry name" value="GGDEF"/>
    <property type="match status" value="1"/>
</dbReference>
<proteinExistence type="predicted"/>
<keyword evidence="6" id="KW-1185">Reference proteome</keyword>
<gene>
    <name evidence="5" type="ORF">KJB30_00760</name>
</gene>
<dbReference type="EMBL" id="JAHDYS010000001">
    <property type="protein sequence ID" value="MBT1070305.1"/>
    <property type="molecule type" value="Genomic_DNA"/>
</dbReference>
<evidence type="ECO:0000313" key="6">
    <source>
        <dbReference type="Proteomes" id="UP000784128"/>
    </source>
</evidence>
<dbReference type="SMART" id="SM00267">
    <property type="entry name" value="GGDEF"/>
    <property type="match status" value="1"/>
</dbReference>
<protein>
    <recommendedName>
        <fullName evidence="1">diguanylate cyclase</fullName>
        <ecNumber evidence="1">2.7.7.65</ecNumber>
    </recommendedName>
</protein>
<dbReference type="InterPro" id="IPR043128">
    <property type="entry name" value="Rev_trsase/Diguanyl_cyclase"/>
</dbReference>
<comment type="caution">
    <text evidence="5">The sequence shown here is derived from an EMBL/GenBank/DDBJ whole genome shotgun (WGS) entry which is preliminary data.</text>
</comment>
<keyword evidence="3" id="KW-0812">Transmembrane</keyword>
<evidence type="ECO:0000256" key="1">
    <source>
        <dbReference type="ARBA" id="ARBA00012528"/>
    </source>
</evidence>
<dbReference type="NCBIfam" id="TIGR00254">
    <property type="entry name" value="GGDEF"/>
    <property type="match status" value="1"/>
</dbReference>
<feature type="domain" description="GGDEF" evidence="4">
    <location>
        <begin position="152"/>
        <end position="281"/>
    </location>
</feature>
<feature type="transmembrane region" description="Helical" evidence="3">
    <location>
        <begin position="21"/>
        <end position="39"/>
    </location>
</feature>
<dbReference type="PROSITE" id="PS50887">
    <property type="entry name" value="GGDEF"/>
    <property type="match status" value="1"/>
</dbReference>
<sequence>MLMLESLIIRYFRYLDQQGKIVNTLLGLVCSLLLGVLDFLTPMEYSFSFLYLLPISFTTWFAGKRPGLVISIICTAFWSEYRYQGASGAAAWNILSTLGIFCVVAIMLFRIRQLWEAESTLSRTDPLTGVMNLRAFMEIVEYELMRLKREKSPFSIAYIDLDNFKQINDSYGHRKGDELLNEVVRCLASNLRKTDAVARIGGDEFTIFFPATDQKAVKVVTQKVREELKMLSSNTLATTISMGVVTCIDGACNLDEVISIADSLMYEVKKAGKNNVQYAEHTGA</sequence>
<reference evidence="5 6" key="1">
    <citation type="submission" date="2021-05" db="EMBL/GenBank/DDBJ databases">
        <title>The draft genome of Geobacter chapellei DSM 13688.</title>
        <authorList>
            <person name="Xu Z."/>
            <person name="Masuda Y."/>
            <person name="Itoh H."/>
            <person name="Senoo K."/>
        </authorList>
    </citation>
    <scope>NUCLEOTIDE SEQUENCE [LARGE SCALE GENOMIC DNA]</scope>
    <source>
        <strain evidence="5 6">DSM 13688</strain>
    </source>
</reference>
<accession>A0ABS5U3R6</accession>
<dbReference type="SUPFAM" id="SSF55073">
    <property type="entry name" value="Nucleotide cyclase"/>
    <property type="match status" value="1"/>
</dbReference>
<dbReference type="InterPro" id="IPR050469">
    <property type="entry name" value="Diguanylate_Cyclase"/>
</dbReference>
<organism evidence="5 6">
    <name type="scientific">Pelotalea chapellei</name>
    <dbReference type="NCBI Taxonomy" id="44671"/>
    <lineage>
        <taxon>Bacteria</taxon>
        <taxon>Pseudomonadati</taxon>
        <taxon>Thermodesulfobacteriota</taxon>
        <taxon>Desulfuromonadia</taxon>
        <taxon>Geobacterales</taxon>
        <taxon>Geobacteraceae</taxon>
        <taxon>Pelotalea</taxon>
    </lineage>
</organism>
<comment type="catalytic activity">
    <reaction evidence="2">
        <text>2 GTP = 3',3'-c-di-GMP + 2 diphosphate</text>
        <dbReference type="Rhea" id="RHEA:24898"/>
        <dbReference type="ChEBI" id="CHEBI:33019"/>
        <dbReference type="ChEBI" id="CHEBI:37565"/>
        <dbReference type="ChEBI" id="CHEBI:58805"/>
        <dbReference type="EC" id="2.7.7.65"/>
    </reaction>
</comment>
<dbReference type="InterPro" id="IPR029787">
    <property type="entry name" value="Nucleotide_cyclase"/>
</dbReference>
<dbReference type="Proteomes" id="UP000784128">
    <property type="component" value="Unassembled WGS sequence"/>
</dbReference>